<proteinExistence type="predicted"/>
<evidence type="ECO:0000313" key="2">
    <source>
        <dbReference type="Proteomes" id="UP001383192"/>
    </source>
</evidence>
<name>A0AAW0DIS4_9AGAR</name>
<evidence type="ECO:0008006" key="3">
    <source>
        <dbReference type="Google" id="ProtNLM"/>
    </source>
</evidence>
<keyword evidence="2" id="KW-1185">Reference proteome</keyword>
<evidence type="ECO:0000313" key="1">
    <source>
        <dbReference type="EMBL" id="KAK7051040.1"/>
    </source>
</evidence>
<dbReference type="EMBL" id="JAYKXP010000014">
    <property type="protein sequence ID" value="KAK7051040.1"/>
    <property type="molecule type" value="Genomic_DNA"/>
</dbReference>
<sequence>MANDDDVPQDKWDQFYSELPYLDDPEPILRIPGFDITVAEGLRLVLPKQVLSEETQRQIWEEVGERCVICFAVSPYSEGGRALPLLHRMHVKFASSLQLIPDNFSVDCKENGIWLCQHCFPMMLSSQWHAMAVSFFLPAPVLRYIRKQRKDRPYTPVYQILRALECQPSLDDDAFALLGKYKLRPARPSARKLMFPQVPSFIIHQASDGHPHTYDTKTATCTPTLAEGPRNQFWNIHRSPAIILAFLFARVRCLFYDENEGDYIPAEECIESATLYRALLLDSVREPVSVSPPMAGVEMARGEMEGAPPVLDPMVLLVLVPELALITFTTFAADLTSFFLSFENREMYYVIQISNRCLVNEDNDTY</sequence>
<protein>
    <recommendedName>
        <fullName evidence="3">HNH nuclease domain-containing protein</fullName>
    </recommendedName>
</protein>
<dbReference type="AlphaFoldDB" id="A0AAW0DIS4"/>
<dbReference type="Proteomes" id="UP001383192">
    <property type="component" value="Unassembled WGS sequence"/>
</dbReference>
<reference evidence="1 2" key="1">
    <citation type="submission" date="2024-01" db="EMBL/GenBank/DDBJ databases">
        <title>A draft genome for a cacao thread blight-causing isolate of Paramarasmius palmivorus.</title>
        <authorList>
            <person name="Baruah I.K."/>
            <person name="Bukari Y."/>
            <person name="Amoako-Attah I."/>
            <person name="Meinhardt L.W."/>
            <person name="Bailey B.A."/>
            <person name="Cohen S.P."/>
        </authorList>
    </citation>
    <scope>NUCLEOTIDE SEQUENCE [LARGE SCALE GENOMIC DNA]</scope>
    <source>
        <strain evidence="1 2">GH-12</strain>
    </source>
</reference>
<gene>
    <name evidence="1" type="ORF">VNI00_005152</name>
</gene>
<accession>A0AAW0DIS4</accession>
<comment type="caution">
    <text evidence="1">The sequence shown here is derived from an EMBL/GenBank/DDBJ whole genome shotgun (WGS) entry which is preliminary data.</text>
</comment>
<organism evidence="1 2">
    <name type="scientific">Paramarasmius palmivorus</name>
    <dbReference type="NCBI Taxonomy" id="297713"/>
    <lineage>
        <taxon>Eukaryota</taxon>
        <taxon>Fungi</taxon>
        <taxon>Dikarya</taxon>
        <taxon>Basidiomycota</taxon>
        <taxon>Agaricomycotina</taxon>
        <taxon>Agaricomycetes</taxon>
        <taxon>Agaricomycetidae</taxon>
        <taxon>Agaricales</taxon>
        <taxon>Marasmiineae</taxon>
        <taxon>Marasmiaceae</taxon>
        <taxon>Paramarasmius</taxon>
    </lineage>
</organism>